<keyword evidence="4" id="KW-1185">Reference proteome</keyword>
<dbReference type="Proteomes" id="UP000054097">
    <property type="component" value="Unassembled WGS sequence"/>
</dbReference>
<dbReference type="OrthoDB" id="3219769at2759"/>
<proteinExistence type="predicted"/>
<dbReference type="InterPro" id="IPR036047">
    <property type="entry name" value="F-box-like_dom_sf"/>
</dbReference>
<name>A0A0C2WYR0_SERVB</name>
<evidence type="ECO:0000259" key="2">
    <source>
        <dbReference type="PROSITE" id="PS50181"/>
    </source>
</evidence>
<evidence type="ECO:0000256" key="1">
    <source>
        <dbReference type="SAM" id="Coils"/>
    </source>
</evidence>
<dbReference type="Gene3D" id="3.80.10.10">
    <property type="entry name" value="Ribonuclease Inhibitor"/>
    <property type="match status" value="1"/>
</dbReference>
<dbReference type="InterPro" id="IPR001810">
    <property type="entry name" value="F-box_dom"/>
</dbReference>
<reference evidence="4" key="2">
    <citation type="submission" date="2015-01" db="EMBL/GenBank/DDBJ databases">
        <title>Evolutionary Origins and Diversification of the Mycorrhizal Mutualists.</title>
        <authorList>
            <consortium name="DOE Joint Genome Institute"/>
            <consortium name="Mycorrhizal Genomics Consortium"/>
            <person name="Kohler A."/>
            <person name="Kuo A."/>
            <person name="Nagy L.G."/>
            <person name="Floudas D."/>
            <person name="Copeland A."/>
            <person name="Barry K.W."/>
            <person name="Cichocki N."/>
            <person name="Veneault-Fourrey C."/>
            <person name="LaButti K."/>
            <person name="Lindquist E.A."/>
            <person name="Lipzen A."/>
            <person name="Lundell T."/>
            <person name="Morin E."/>
            <person name="Murat C."/>
            <person name="Riley R."/>
            <person name="Ohm R."/>
            <person name="Sun H."/>
            <person name="Tunlid A."/>
            <person name="Henrissat B."/>
            <person name="Grigoriev I.V."/>
            <person name="Hibbett D.S."/>
            <person name="Martin F."/>
        </authorList>
    </citation>
    <scope>NUCLEOTIDE SEQUENCE [LARGE SCALE GENOMIC DNA]</scope>
    <source>
        <strain evidence="4">MAFF 305830</strain>
    </source>
</reference>
<feature type="coiled-coil region" evidence="1">
    <location>
        <begin position="11"/>
        <end position="52"/>
    </location>
</feature>
<organism evidence="3 4">
    <name type="scientific">Serendipita vermifera MAFF 305830</name>
    <dbReference type="NCBI Taxonomy" id="933852"/>
    <lineage>
        <taxon>Eukaryota</taxon>
        <taxon>Fungi</taxon>
        <taxon>Dikarya</taxon>
        <taxon>Basidiomycota</taxon>
        <taxon>Agaricomycotina</taxon>
        <taxon>Agaricomycetes</taxon>
        <taxon>Sebacinales</taxon>
        <taxon>Serendipitaceae</taxon>
        <taxon>Serendipita</taxon>
    </lineage>
</organism>
<protein>
    <recommendedName>
        <fullName evidence="2">F-box domain-containing protein</fullName>
    </recommendedName>
</protein>
<dbReference type="HOGENOM" id="CLU_557973_0_0_1"/>
<evidence type="ECO:0000313" key="3">
    <source>
        <dbReference type="EMBL" id="KIM31213.1"/>
    </source>
</evidence>
<dbReference type="Pfam" id="PF12937">
    <property type="entry name" value="F-box-like"/>
    <property type="match status" value="1"/>
</dbReference>
<reference evidence="3 4" key="1">
    <citation type="submission" date="2014-04" db="EMBL/GenBank/DDBJ databases">
        <authorList>
            <consortium name="DOE Joint Genome Institute"/>
            <person name="Kuo A."/>
            <person name="Zuccaro A."/>
            <person name="Kohler A."/>
            <person name="Nagy L.G."/>
            <person name="Floudas D."/>
            <person name="Copeland A."/>
            <person name="Barry K.W."/>
            <person name="Cichocki N."/>
            <person name="Veneault-Fourrey C."/>
            <person name="LaButti K."/>
            <person name="Lindquist E.A."/>
            <person name="Lipzen A."/>
            <person name="Lundell T."/>
            <person name="Morin E."/>
            <person name="Murat C."/>
            <person name="Sun H."/>
            <person name="Tunlid A."/>
            <person name="Henrissat B."/>
            <person name="Grigoriev I.V."/>
            <person name="Hibbett D.S."/>
            <person name="Martin F."/>
            <person name="Nordberg H.P."/>
            <person name="Cantor M.N."/>
            <person name="Hua S.X."/>
        </authorList>
    </citation>
    <scope>NUCLEOTIDE SEQUENCE [LARGE SCALE GENOMIC DNA]</scope>
    <source>
        <strain evidence="3 4">MAFF 305830</strain>
    </source>
</reference>
<accession>A0A0C2WYR0</accession>
<sequence length="490" mass="56437">MSYLSNLPPEIQEKVERLAECQRQIANLESQLMQIKNESNHLEEELLGYRDEKHIKRPDARKSQVVVAVRPINIQKLPNEMLLRIFEYFLSENHRLIRCLLLVCKHWNRTVMQSPRLWARIQLSPSDYEEYRYSPKSLIQYVEVCIQRSQSVLLDIELDYNSLRTREVYIRDTVFEAISDIFDDYPNVLNQVANLDCDFASPEYDKYFDQNMKELSTLFGPMGAHMKRWRSLHLRVPWRDCILALDILQMMCGVAPNLQSISLSQIGYVLDVLCQEWFEGETPLLAFPSPRSLKLDDSKAAHLLEDIVRTPSTLMHLDICYDSRLNDISELQAFTTLRSLTLRISAGVKRLSVPKNENLSISLPELHELSLWGDSLPLKAVQFDLPNLQRLQLNDGAAIQLPMNISPKYIQWSAGDIRQTPDVIQPTLAAILQSSSRATVISIFKISREIYEIVLEELHKAPELPVSLETIVLDLTGGERVHIDVATLRS</sequence>
<keyword evidence="1" id="KW-0175">Coiled coil</keyword>
<dbReference type="SUPFAM" id="SSF81383">
    <property type="entry name" value="F-box domain"/>
    <property type="match status" value="1"/>
</dbReference>
<dbReference type="EMBL" id="KN824282">
    <property type="protein sequence ID" value="KIM31213.1"/>
    <property type="molecule type" value="Genomic_DNA"/>
</dbReference>
<feature type="domain" description="F-box" evidence="2">
    <location>
        <begin position="71"/>
        <end position="121"/>
    </location>
</feature>
<dbReference type="SUPFAM" id="SSF52047">
    <property type="entry name" value="RNI-like"/>
    <property type="match status" value="1"/>
</dbReference>
<evidence type="ECO:0000313" key="4">
    <source>
        <dbReference type="Proteomes" id="UP000054097"/>
    </source>
</evidence>
<dbReference type="Gene3D" id="1.20.1280.50">
    <property type="match status" value="1"/>
</dbReference>
<dbReference type="PROSITE" id="PS50181">
    <property type="entry name" value="FBOX"/>
    <property type="match status" value="1"/>
</dbReference>
<dbReference type="AlphaFoldDB" id="A0A0C2WYR0"/>
<gene>
    <name evidence="3" type="ORF">M408DRAFT_21287</name>
</gene>
<dbReference type="InterPro" id="IPR032675">
    <property type="entry name" value="LRR_dom_sf"/>
</dbReference>